<organism evidence="2">
    <name type="scientific">uncultured Rubrobacteraceae bacterium</name>
    <dbReference type="NCBI Taxonomy" id="349277"/>
    <lineage>
        <taxon>Bacteria</taxon>
        <taxon>Bacillati</taxon>
        <taxon>Actinomycetota</taxon>
        <taxon>Rubrobacteria</taxon>
        <taxon>Rubrobacterales</taxon>
        <taxon>Rubrobacteraceae</taxon>
        <taxon>environmental samples</taxon>
    </lineage>
</organism>
<feature type="compositionally biased region" description="Basic and acidic residues" evidence="1">
    <location>
        <begin position="127"/>
        <end position="154"/>
    </location>
</feature>
<protein>
    <submittedName>
        <fullName evidence="2">Uncharacterized protein</fullName>
    </submittedName>
</protein>
<dbReference type="AlphaFoldDB" id="A0A6J4PHU3"/>
<feature type="non-terminal residue" evidence="2">
    <location>
        <position position="1"/>
    </location>
</feature>
<feature type="compositionally biased region" description="Basic and acidic residues" evidence="1">
    <location>
        <begin position="37"/>
        <end position="63"/>
    </location>
</feature>
<reference evidence="2" key="1">
    <citation type="submission" date="2020-02" db="EMBL/GenBank/DDBJ databases">
        <authorList>
            <person name="Meier V. D."/>
        </authorList>
    </citation>
    <scope>NUCLEOTIDE SEQUENCE</scope>
    <source>
        <strain evidence="2">AVDCRST_MAG03</strain>
    </source>
</reference>
<proteinExistence type="predicted"/>
<sequence>EGASGRRSSRRPLRSAEPAGRGGQYSRRGRGRRRRGAVRDREGATGPGDRHGRVPRAPRERRGGVPQDKAPFDAAVRVDLHRAQLRPGSGALRPHGRRRLHPRGNGSLQARAGRQASVRRQGGVGGRLHEQGGEEGAARRRERTAPLHQRERGPRPAAQALLERRDSGGAVRGREDRQVAHEQHLQKVRGQEPQGSVGVVRGM</sequence>
<feature type="compositionally biased region" description="Basic and acidic residues" evidence="1">
    <location>
        <begin position="162"/>
        <end position="185"/>
    </location>
</feature>
<accession>A0A6J4PHU3</accession>
<feature type="region of interest" description="Disordered" evidence="1">
    <location>
        <begin position="1"/>
        <end position="203"/>
    </location>
</feature>
<dbReference type="EMBL" id="CADCUT010000142">
    <property type="protein sequence ID" value="CAA9416694.1"/>
    <property type="molecule type" value="Genomic_DNA"/>
</dbReference>
<name>A0A6J4PHU3_9ACTN</name>
<gene>
    <name evidence="2" type="ORF">AVDCRST_MAG03-2249</name>
</gene>
<feature type="compositionally biased region" description="Basic residues" evidence="1">
    <location>
        <begin position="27"/>
        <end position="36"/>
    </location>
</feature>
<evidence type="ECO:0000256" key="1">
    <source>
        <dbReference type="SAM" id="MobiDB-lite"/>
    </source>
</evidence>
<feature type="non-terminal residue" evidence="2">
    <location>
        <position position="203"/>
    </location>
</feature>
<evidence type="ECO:0000313" key="2">
    <source>
        <dbReference type="EMBL" id="CAA9416694.1"/>
    </source>
</evidence>